<dbReference type="KEGG" id="qsa:O6P43_024711"/>
<feature type="signal peptide" evidence="1">
    <location>
        <begin position="1"/>
        <end position="24"/>
    </location>
</feature>
<proteinExistence type="predicted"/>
<dbReference type="InterPro" id="IPR014044">
    <property type="entry name" value="CAP_dom"/>
</dbReference>
<keyword evidence="1" id="KW-0732">Signal</keyword>
<dbReference type="InterPro" id="IPR035940">
    <property type="entry name" value="CAP_sf"/>
</dbReference>
<evidence type="ECO:0000313" key="3">
    <source>
        <dbReference type="EMBL" id="KAJ7952948.1"/>
    </source>
</evidence>
<evidence type="ECO:0000256" key="1">
    <source>
        <dbReference type="SAM" id="SignalP"/>
    </source>
</evidence>
<dbReference type="PANTHER" id="PTHR10334">
    <property type="entry name" value="CYSTEINE-RICH SECRETORY PROTEIN-RELATED"/>
    <property type="match status" value="1"/>
</dbReference>
<dbReference type="FunFam" id="3.40.33.10:FF:000004">
    <property type="entry name" value="CAP, cysteine-rich secretory protein, antigen 5"/>
    <property type="match status" value="1"/>
</dbReference>
<dbReference type="EMBL" id="JARAOO010000010">
    <property type="protein sequence ID" value="KAJ7952948.1"/>
    <property type="molecule type" value="Genomic_DNA"/>
</dbReference>
<dbReference type="AlphaFoldDB" id="A0AAD7PET2"/>
<dbReference type="PRINTS" id="PR00837">
    <property type="entry name" value="V5TPXLIKE"/>
</dbReference>
<dbReference type="Proteomes" id="UP001163823">
    <property type="component" value="Chromosome 10"/>
</dbReference>
<comment type="caution">
    <text evidence="3">The sequence shown here is derived from an EMBL/GenBank/DDBJ whole genome shotgun (WGS) entry which is preliminary data.</text>
</comment>
<name>A0AAD7PET2_QUISA</name>
<organism evidence="3 4">
    <name type="scientific">Quillaja saponaria</name>
    <name type="common">Soap bark tree</name>
    <dbReference type="NCBI Taxonomy" id="32244"/>
    <lineage>
        <taxon>Eukaryota</taxon>
        <taxon>Viridiplantae</taxon>
        <taxon>Streptophyta</taxon>
        <taxon>Embryophyta</taxon>
        <taxon>Tracheophyta</taxon>
        <taxon>Spermatophyta</taxon>
        <taxon>Magnoliopsida</taxon>
        <taxon>eudicotyledons</taxon>
        <taxon>Gunneridae</taxon>
        <taxon>Pentapetalae</taxon>
        <taxon>rosids</taxon>
        <taxon>fabids</taxon>
        <taxon>Fabales</taxon>
        <taxon>Quillajaceae</taxon>
        <taxon>Quillaja</taxon>
    </lineage>
</organism>
<dbReference type="Pfam" id="PF00188">
    <property type="entry name" value="CAP"/>
    <property type="match status" value="1"/>
</dbReference>
<feature type="chain" id="PRO_5042286257" evidence="1">
    <location>
        <begin position="25"/>
        <end position="172"/>
    </location>
</feature>
<protein>
    <submittedName>
        <fullName evidence="3">Pathogenesis-related protein 1</fullName>
    </submittedName>
</protein>
<dbReference type="InterPro" id="IPR001283">
    <property type="entry name" value="CRISP-related"/>
</dbReference>
<dbReference type="SMART" id="SM00198">
    <property type="entry name" value="SCP"/>
    <property type="match status" value="1"/>
</dbReference>
<dbReference type="Gene3D" id="3.40.33.10">
    <property type="entry name" value="CAP"/>
    <property type="match status" value="1"/>
</dbReference>
<reference evidence="3" key="1">
    <citation type="journal article" date="2023" name="Science">
        <title>Elucidation of the pathway for biosynthesis of saponin adjuvants from the soapbark tree.</title>
        <authorList>
            <person name="Reed J."/>
            <person name="Orme A."/>
            <person name="El-Demerdash A."/>
            <person name="Owen C."/>
            <person name="Martin L.B.B."/>
            <person name="Misra R.C."/>
            <person name="Kikuchi S."/>
            <person name="Rejzek M."/>
            <person name="Martin A.C."/>
            <person name="Harkess A."/>
            <person name="Leebens-Mack J."/>
            <person name="Louveau T."/>
            <person name="Stephenson M.J."/>
            <person name="Osbourn A."/>
        </authorList>
    </citation>
    <scope>NUCLEOTIDE SEQUENCE</scope>
    <source>
        <strain evidence="3">S10</strain>
    </source>
</reference>
<gene>
    <name evidence="3" type="ORF">O6P43_024711</name>
</gene>
<sequence>MNQALLVLMAALAIFYFTDHEAATATVLSSAGREFLYLHNQARAAVGVLPLSWSEKLASATSRLIGFQRDHKGCKLAKLPIGTKKYGWNQFWTGWKTVTPRMVVDSWVEEKNYYNHTDNICVPNLMCGLYTQVVWNTSLELGCTQAICINDRATLTICFYNPPGNFAGVKPY</sequence>
<feature type="domain" description="SCP" evidence="2">
    <location>
        <begin position="30"/>
        <end position="168"/>
    </location>
</feature>
<evidence type="ECO:0000313" key="4">
    <source>
        <dbReference type="Proteomes" id="UP001163823"/>
    </source>
</evidence>
<accession>A0AAD7PET2</accession>
<dbReference type="SUPFAM" id="SSF55797">
    <property type="entry name" value="PR-1-like"/>
    <property type="match status" value="1"/>
</dbReference>
<evidence type="ECO:0000259" key="2">
    <source>
        <dbReference type="SMART" id="SM00198"/>
    </source>
</evidence>
<keyword evidence="4" id="KW-1185">Reference proteome</keyword>
<dbReference type="CDD" id="cd05381">
    <property type="entry name" value="CAP_PR-1"/>
    <property type="match status" value="1"/>
</dbReference>